<dbReference type="InterPro" id="IPR019845">
    <property type="entry name" value="Squalene/phytoene_synthase_CS"/>
</dbReference>
<evidence type="ECO:0000256" key="11">
    <source>
        <dbReference type="ARBA" id="ARBA00022692"/>
    </source>
</evidence>
<dbReference type="EMBL" id="JAVHJO010000011">
    <property type="protein sequence ID" value="KAK6533315.1"/>
    <property type="molecule type" value="Genomic_DNA"/>
</dbReference>
<evidence type="ECO:0000256" key="6">
    <source>
        <dbReference type="ARBA" id="ARBA00008406"/>
    </source>
</evidence>
<evidence type="ECO:0000256" key="10">
    <source>
        <dbReference type="ARBA" id="ARBA00022679"/>
    </source>
</evidence>
<organism evidence="20 21">
    <name type="scientific">Orbilia ellipsospora</name>
    <dbReference type="NCBI Taxonomy" id="2528407"/>
    <lineage>
        <taxon>Eukaryota</taxon>
        <taxon>Fungi</taxon>
        <taxon>Dikarya</taxon>
        <taxon>Ascomycota</taxon>
        <taxon>Pezizomycotina</taxon>
        <taxon>Orbiliomycetes</taxon>
        <taxon>Orbiliales</taxon>
        <taxon>Orbiliaceae</taxon>
        <taxon>Orbilia</taxon>
    </lineage>
</organism>
<feature type="transmembrane region" description="Helical" evidence="19">
    <location>
        <begin position="12"/>
        <end position="30"/>
    </location>
</feature>
<dbReference type="GO" id="GO:0045436">
    <property type="term" value="F:lycopene beta cyclase activity"/>
    <property type="evidence" value="ECO:0007669"/>
    <property type="project" value="UniProtKB-ARBA"/>
</dbReference>
<dbReference type="SFLD" id="SFLDG01212">
    <property type="entry name" value="Phytoene_synthase_like"/>
    <property type="match status" value="1"/>
</dbReference>
<evidence type="ECO:0000313" key="21">
    <source>
        <dbReference type="Proteomes" id="UP001365542"/>
    </source>
</evidence>
<evidence type="ECO:0000256" key="4">
    <source>
        <dbReference type="ARBA" id="ARBA00005172"/>
    </source>
</evidence>
<comment type="pathway">
    <text evidence="4">Carotenoid biosynthesis; phytoene biosynthesis; all-trans-phytoene from geranylgeranyl diphosphate: step 1/1.</text>
</comment>
<keyword evidence="16" id="KW-0511">Multifunctional enzyme</keyword>
<dbReference type="EC" id="5.5.1.19" evidence="7"/>
<comment type="caution">
    <text evidence="20">The sequence shown here is derived from an EMBL/GenBank/DDBJ whole genome shotgun (WGS) entry which is preliminary data.</text>
</comment>
<evidence type="ECO:0000256" key="7">
    <source>
        <dbReference type="ARBA" id="ARBA00012242"/>
    </source>
</evidence>
<evidence type="ECO:0000256" key="3">
    <source>
        <dbReference type="ARBA" id="ARBA00005089"/>
    </source>
</evidence>
<comment type="similarity">
    <text evidence="6">In the C-terminal section; belongs to the phytoene/squalene synthase family.</text>
</comment>
<evidence type="ECO:0000313" key="20">
    <source>
        <dbReference type="EMBL" id="KAK6533315.1"/>
    </source>
</evidence>
<comment type="catalytic activity">
    <reaction evidence="17">
        <text>gamma-carotene = all-trans-beta-carotene</text>
        <dbReference type="Rhea" id="RHEA:32239"/>
        <dbReference type="ChEBI" id="CHEBI:17579"/>
        <dbReference type="ChEBI" id="CHEBI:27740"/>
        <dbReference type="EC" id="5.5.1.19"/>
    </reaction>
</comment>
<comment type="pathway">
    <text evidence="3">Carotenoid biosynthesis; beta-carotene biosynthesis.</text>
</comment>
<comment type="similarity">
    <text evidence="5">In the N-terminal section; belongs to the lycopene beta-cyclase family.</text>
</comment>
<keyword evidence="13 19" id="KW-1133">Transmembrane helix</keyword>
<feature type="transmembrane region" description="Helical" evidence="19">
    <location>
        <begin position="199"/>
        <end position="218"/>
    </location>
</feature>
<keyword evidence="10" id="KW-0808">Transferase</keyword>
<keyword evidence="15" id="KW-0413">Isomerase</keyword>
<evidence type="ECO:0000256" key="2">
    <source>
        <dbReference type="ARBA" id="ARBA00004141"/>
    </source>
</evidence>
<dbReference type="InterPro" id="IPR002060">
    <property type="entry name" value="Squ/phyt_synthse"/>
</dbReference>
<keyword evidence="14 19" id="KW-0472">Membrane</keyword>
<dbReference type="SUPFAM" id="SSF48576">
    <property type="entry name" value="Terpenoid synthases"/>
    <property type="match status" value="1"/>
</dbReference>
<dbReference type="GO" id="GO:0051996">
    <property type="term" value="F:squalene synthase [NAD(P)H] activity"/>
    <property type="evidence" value="ECO:0007669"/>
    <property type="project" value="InterPro"/>
</dbReference>
<reference evidence="20 21" key="1">
    <citation type="submission" date="2019-10" db="EMBL/GenBank/DDBJ databases">
        <authorList>
            <person name="Palmer J.M."/>
        </authorList>
    </citation>
    <scope>NUCLEOTIDE SEQUENCE [LARGE SCALE GENOMIC DNA]</scope>
    <source>
        <strain evidence="20 21">TWF694</strain>
    </source>
</reference>
<dbReference type="Pfam" id="PF00494">
    <property type="entry name" value="SQS_PSY"/>
    <property type="match status" value="1"/>
</dbReference>
<evidence type="ECO:0000256" key="15">
    <source>
        <dbReference type="ARBA" id="ARBA00023235"/>
    </source>
</evidence>
<feature type="transmembrane region" description="Helical" evidence="19">
    <location>
        <begin position="80"/>
        <end position="98"/>
    </location>
</feature>
<evidence type="ECO:0000256" key="1">
    <source>
        <dbReference type="ARBA" id="ARBA00001805"/>
    </source>
</evidence>
<dbReference type="GO" id="GO:0016117">
    <property type="term" value="P:carotenoid biosynthetic process"/>
    <property type="evidence" value="ECO:0007669"/>
    <property type="project" value="UniProtKB-KW"/>
</dbReference>
<dbReference type="Gene3D" id="1.10.600.10">
    <property type="entry name" value="Farnesyl Diphosphate Synthase"/>
    <property type="match status" value="1"/>
</dbReference>
<dbReference type="InterPro" id="IPR008949">
    <property type="entry name" value="Isoprenoid_synthase_dom_sf"/>
</dbReference>
<dbReference type="InterPro" id="IPR017825">
    <property type="entry name" value="Lycopene_cyclase_dom"/>
</dbReference>
<feature type="transmembrane region" description="Helical" evidence="19">
    <location>
        <begin position="166"/>
        <end position="187"/>
    </location>
</feature>
<dbReference type="SFLD" id="SFLDS00005">
    <property type="entry name" value="Isoprenoid_Synthase_Type_I"/>
    <property type="match status" value="1"/>
</dbReference>
<dbReference type="InterPro" id="IPR044843">
    <property type="entry name" value="Trans_IPPS_bact-type"/>
</dbReference>
<dbReference type="GO" id="GO:0004311">
    <property type="term" value="F:geranylgeranyl diphosphate synthase activity"/>
    <property type="evidence" value="ECO:0007669"/>
    <property type="project" value="InterPro"/>
</dbReference>
<comment type="catalytic activity">
    <reaction evidence="1">
        <text>2 (2E,6E,10E)-geranylgeranyl diphosphate = 15-cis-phytoene + 2 diphosphate</text>
        <dbReference type="Rhea" id="RHEA:34475"/>
        <dbReference type="ChEBI" id="CHEBI:27787"/>
        <dbReference type="ChEBI" id="CHEBI:33019"/>
        <dbReference type="ChEBI" id="CHEBI:58756"/>
        <dbReference type="EC" id="2.5.1.32"/>
    </reaction>
</comment>
<evidence type="ECO:0000256" key="16">
    <source>
        <dbReference type="ARBA" id="ARBA00023268"/>
    </source>
</evidence>
<comment type="subcellular location">
    <subcellularLocation>
        <location evidence="2">Membrane</location>
        <topology evidence="2">Multi-pass membrane protein</topology>
    </subcellularLocation>
</comment>
<proteinExistence type="inferred from homology"/>
<dbReference type="InterPro" id="IPR033904">
    <property type="entry name" value="Trans_IPPS_HH"/>
</dbReference>
<evidence type="ECO:0000256" key="13">
    <source>
        <dbReference type="ARBA" id="ARBA00022989"/>
    </source>
</evidence>
<dbReference type="CDD" id="cd00683">
    <property type="entry name" value="Trans_IPPS_HH"/>
    <property type="match status" value="1"/>
</dbReference>
<gene>
    <name evidence="20" type="ORF">TWF694_002267</name>
</gene>
<evidence type="ECO:0000256" key="17">
    <source>
        <dbReference type="ARBA" id="ARBA00029313"/>
    </source>
</evidence>
<feature type="transmembrane region" description="Helical" evidence="19">
    <location>
        <begin position="141"/>
        <end position="160"/>
    </location>
</feature>
<evidence type="ECO:0000256" key="19">
    <source>
        <dbReference type="SAM" id="Phobius"/>
    </source>
</evidence>
<dbReference type="GO" id="GO:0016020">
    <property type="term" value="C:membrane"/>
    <property type="evidence" value="ECO:0007669"/>
    <property type="project" value="UniProtKB-SubCell"/>
</dbReference>
<evidence type="ECO:0000256" key="8">
    <source>
        <dbReference type="ARBA" id="ARBA00012396"/>
    </source>
</evidence>
<evidence type="ECO:0000256" key="12">
    <source>
        <dbReference type="ARBA" id="ARBA00022746"/>
    </source>
</evidence>
<dbReference type="Proteomes" id="UP001365542">
    <property type="component" value="Unassembled WGS sequence"/>
</dbReference>
<evidence type="ECO:0000256" key="5">
    <source>
        <dbReference type="ARBA" id="ARBA00008247"/>
    </source>
</evidence>
<dbReference type="PANTHER" id="PTHR31480">
    <property type="entry name" value="BIFUNCTIONAL LYCOPENE CYCLASE/PHYTOENE SYNTHASE"/>
    <property type="match status" value="1"/>
</dbReference>
<dbReference type="NCBIfam" id="TIGR03462">
    <property type="entry name" value="CarR_dom_SF"/>
    <property type="match status" value="2"/>
</dbReference>
<dbReference type="PROSITE" id="PS01045">
    <property type="entry name" value="SQUALEN_PHYTOEN_SYN_2"/>
    <property type="match status" value="1"/>
</dbReference>
<keyword evidence="21" id="KW-1185">Reference proteome</keyword>
<sequence length="624" mass="70518">MDSYGDFRHIRYTIPLAVILTGLVYPFKTGIDNFKTIYLLIIAVVATIPWDSHLLKNEVWSYPNHAVIGHTLWRIPIEELFFFVVQTYITSLVCILVGKSIIPSAYLPTLPITPPSPSIEEAKPKKAKHKIQNDYKRLRRIGLFGAISILSCVIIGARLVQIGGHGTYMGLIFVWAGPIILFLWVLSHQYILSIPRRNVLIPILVPTFYLWFVDTLALKNGTWVINPEKSLEIKLWRYLDIEEALFFLVTNTLITFGQLAFDHALAVINGFPDMFDFPIPSWPSIMLMFNGLSIPVKKYSSKRILDLRDAIIKLQRKSRSFSLASSVFEGRLRIDLVFLYAFCRNADDLIDEAQTPEEARKALSKLSQAVLTAFGRNNEDILKPPLSMLYDLPEEMAASLESLPVKSLPLGPIQGLLEGFEMDLTFPAIDKKSEKSPASLSDDKFPIKTEKELEKYGYCVAGTVAELLLNLVFHHTPARFTSQDREDIIQAGVKMGIALQYINISRDIAKDALMGRCYLPSTWLAEYNLTPSMVIEKPDRPETRTLRKRLLCIAMDIYSKNRGMIERLPKDCGARKGVRAAVENYLEIGRVLLEQDGSNVVIGKNQATVSKMRRLGAFVRALCC</sequence>
<comment type="catalytic activity">
    <reaction evidence="18">
        <text>all-trans-lycopene = gamma-carotene</text>
        <dbReference type="Rhea" id="RHEA:32219"/>
        <dbReference type="ChEBI" id="CHEBI:15948"/>
        <dbReference type="ChEBI" id="CHEBI:27740"/>
        <dbReference type="EC" id="5.5.1.19"/>
    </reaction>
</comment>
<dbReference type="GO" id="GO:0016872">
    <property type="term" value="F:intramolecular lyase activity"/>
    <property type="evidence" value="ECO:0007669"/>
    <property type="project" value="InterPro"/>
</dbReference>
<evidence type="ECO:0000256" key="14">
    <source>
        <dbReference type="ARBA" id="ARBA00023136"/>
    </source>
</evidence>
<accession>A0AAV9X3Y4</accession>
<dbReference type="EC" id="2.5.1.32" evidence="8"/>
<feature type="transmembrane region" description="Helical" evidence="19">
    <location>
        <begin position="37"/>
        <end position="55"/>
    </location>
</feature>
<evidence type="ECO:0000256" key="9">
    <source>
        <dbReference type="ARBA" id="ARBA00018909"/>
    </source>
</evidence>
<dbReference type="SFLD" id="SFLDG01018">
    <property type="entry name" value="Squalene/Phytoene_Synthase_Lik"/>
    <property type="match status" value="1"/>
</dbReference>
<name>A0AAV9X3Y4_9PEZI</name>
<dbReference type="AlphaFoldDB" id="A0AAV9X3Y4"/>
<protein>
    <recommendedName>
        <fullName evidence="9">Bifunctional lycopene cyclase/phytoene synthase</fullName>
        <ecNumber evidence="8">2.5.1.32</ecNumber>
        <ecNumber evidence="7">5.5.1.19</ecNumber>
    </recommendedName>
</protein>
<keyword evidence="11 19" id="KW-0812">Transmembrane</keyword>
<keyword evidence="12" id="KW-0125">Carotenoid biosynthesis</keyword>
<evidence type="ECO:0000256" key="18">
    <source>
        <dbReference type="ARBA" id="ARBA00029335"/>
    </source>
</evidence>